<proteinExistence type="predicted"/>
<evidence type="ECO:0000256" key="2">
    <source>
        <dbReference type="SAM" id="SignalP"/>
    </source>
</evidence>
<comment type="caution">
    <text evidence="3">The sequence shown here is derived from an EMBL/GenBank/DDBJ whole genome shotgun (WGS) entry which is preliminary data.</text>
</comment>
<evidence type="ECO:0000313" key="4">
    <source>
        <dbReference type="Proteomes" id="UP000822271"/>
    </source>
</evidence>
<reference evidence="3" key="1">
    <citation type="submission" date="2018-09" db="EMBL/GenBank/DDBJ databases">
        <authorList>
            <person name="Groschel M."/>
            <person name="Kohl T."/>
            <person name="Conchillo-Sole O."/>
            <person name="Mamat U."/>
            <person name="Yero D."/>
            <person name="Niemann S."/>
            <person name="Daura X."/>
            <person name="Gibert I."/>
        </authorList>
    </citation>
    <scope>NUCLEOTIDE SEQUENCE</scope>
    <source>
        <strain evidence="3">OG156</strain>
    </source>
</reference>
<name>A0A2J0SU62_STEMA</name>
<dbReference type="OrthoDB" id="6053130at2"/>
<evidence type="ECO:0000313" key="3">
    <source>
        <dbReference type="EMBL" id="MBA0309919.1"/>
    </source>
</evidence>
<keyword evidence="2" id="KW-0732">Signal</keyword>
<organism evidence="3 4">
    <name type="scientific">Stenotrophomonas maltophilia</name>
    <name type="common">Pseudomonas maltophilia</name>
    <name type="synonym">Xanthomonas maltophilia</name>
    <dbReference type="NCBI Taxonomy" id="40324"/>
    <lineage>
        <taxon>Bacteria</taxon>
        <taxon>Pseudomonadati</taxon>
        <taxon>Pseudomonadota</taxon>
        <taxon>Gammaproteobacteria</taxon>
        <taxon>Lysobacterales</taxon>
        <taxon>Lysobacteraceae</taxon>
        <taxon>Stenotrophomonas</taxon>
        <taxon>Stenotrophomonas maltophilia group</taxon>
    </lineage>
</organism>
<dbReference type="EMBL" id="RAUE01000002">
    <property type="protein sequence ID" value="MBA0309919.1"/>
    <property type="molecule type" value="Genomic_DNA"/>
</dbReference>
<feature type="compositionally biased region" description="Low complexity" evidence="1">
    <location>
        <begin position="85"/>
        <end position="101"/>
    </location>
</feature>
<reference evidence="3" key="2">
    <citation type="journal article" date="2020" name="Front. Microbiol.">
        <title>Genetic Variants of the DSF Quorum Sensing System in Stenotrophomonas maltophilia Influence Virulence and Resistance Phenotypes Among Genotypically Diverse Clinical Isolates.</title>
        <authorList>
            <person name="Yero D."/>
            <person name="Huedo P."/>
            <person name="Conchillo-Sole O."/>
            <person name="Martinez-Servat S."/>
            <person name="Mamat U."/>
            <person name="Coves X."/>
            <person name="Llanas F."/>
            <person name="Roca I."/>
            <person name="Vila J."/>
            <person name="Schaible U.E."/>
            <person name="Daura X."/>
            <person name="Gibert I."/>
        </authorList>
    </citation>
    <scope>NUCLEOTIDE SEQUENCE</scope>
    <source>
        <strain evidence="3">OG156</strain>
    </source>
</reference>
<evidence type="ECO:0000256" key="1">
    <source>
        <dbReference type="SAM" id="MobiDB-lite"/>
    </source>
</evidence>
<dbReference type="Proteomes" id="UP000822271">
    <property type="component" value="Unassembled WGS sequence"/>
</dbReference>
<sequence length="101" mass="10314">MADINRRVSWAMVPLALVALAACSPPGDPAQTVQRDADAQHVPAPPVGEAMEMQPAAPTEGVTQPEAVQLRRTDGGGIEIRNVDAADGQGADAAPAAPLKP</sequence>
<protein>
    <recommendedName>
        <fullName evidence="5">Lipoprotein</fullName>
    </recommendedName>
</protein>
<dbReference type="RefSeq" id="WP_049426653.1">
    <property type="nucleotide sequence ID" value="NZ_CP154630.1"/>
</dbReference>
<feature type="chain" id="PRO_5043156264" description="Lipoprotein" evidence="2">
    <location>
        <begin position="22"/>
        <end position="101"/>
    </location>
</feature>
<feature type="region of interest" description="Disordered" evidence="1">
    <location>
        <begin position="24"/>
        <end position="101"/>
    </location>
</feature>
<evidence type="ECO:0008006" key="5">
    <source>
        <dbReference type="Google" id="ProtNLM"/>
    </source>
</evidence>
<dbReference type="PROSITE" id="PS51257">
    <property type="entry name" value="PROKAR_LIPOPROTEIN"/>
    <property type="match status" value="1"/>
</dbReference>
<dbReference type="AlphaFoldDB" id="A0A2J0SU62"/>
<gene>
    <name evidence="3" type="ORF">D7Y33_02630</name>
</gene>
<feature type="signal peptide" evidence="2">
    <location>
        <begin position="1"/>
        <end position="21"/>
    </location>
</feature>
<accession>A0A2J0SU62</accession>